<dbReference type="Pfam" id="PF03956">
    <property type="entry name" value="Lys_export"/>
    <property type="match status" value="1"/>
</dbReference>
<accession>H2J4H8</accession>
<dbReference type="GO" id="GO:0015661">
    <property type="term" value="F:L-lysine efflux transmembrane transporter activity"/>
    <property type="evidence" value="ECO:0007669"/>
    <property type="project" value="InterPro"/>
</dbReference>
<evidence type="ECO:0000313" key="3">
    <source>
        <dbReference type="Proteomes" id="UP000007161"/>
    </source>
</evidence>
<keyword evidence="1" id="KW-1133">Transmembrane helix</keyword>
<gene>
    <name evidence="2" type="ordered locus">Marpi_0389</name>
</gene>
<organism evidence="2 3">
    <name type="scientific">Marinitoga piezophila (strain DSM 14283 / JCM 11233 / KA3)</name>
    <dbReference type="NCBI Taxonomy" id="443254"/>
    <lineage>
        <taxon>Bacteria</taxon>
        <taxon>Thermotogati</taxon>
        <taxon>Thermotogota</taxon>
        <taxon>Thermotogae</taxon>
        <taxon>Petrotogales</taxon>
        <taxon>Petrotogaceae</taxon>
        <taxon>Marinitoga</taxon>
    </lineage>
</organism>
<name>H2J4H8_MARPK</name>
<dbReference type="HOGENOM" id="CLU_168956_4_0_0"/>
<dbReference type="AlphaFoldDB" id="H2J4H8"/>
<feature type="transmembrane region" description="Helical" evidence="1">
    <location>
        <begin position="18"/>
        <end position="34"/>
    </location>
</feature>
<reference evidence="2 3" key="1">
    <citation type="journal article" date="2012" name="J. Bacteriol.">
        <title>Complete Genome Sequence of the Thermophilic, Piezophilic, Heterotrophic Bacterium Marinitoga piezophila KA3.</title>
        <authorList>
            <person name="Lucas S."/>
            <person name="Han J."/>
            <person name="Lapidus A."/>
            <person name="Cheng J.F."/>
            <person name="Goodwin L.A."/>
            <person name="Pitluck S."/>
            <person name="Peters L."/>
            <person name="Mikhailova N."/>
            <person name="Teshima H."/>
            <person name="Detter J.C."/>
            <person name="Han C."/>
            <person name="Tapia R."/>
            <person name="Land M."/>
            <person name="Hauser L."/>
            <person name="Kyrpides N.C."/>
            <person name="Ivanova N."/>
            <person name="Pagani I."/>
            <person name="Vannier P."/>
            <person name="Oger P."/>
            <person name="Bartlett D.H."/>
            <person name="Noll K.M."/>
            <person name="Woyke T."/>
            <person name="Jebbar M."/>
        </authorList>
    </citation>
    <scope>NUCLEOTIDE SEQUENCE [LARGE SCALE GENOMIC DNA]</scope>
    <source>
        <strain evidence="3">DSM 14283 / JCM 11233 / KA3</strain>
    </source>
</reference>
<dbReference type="OrthoDB" id="49269at2"/>
<evidence type="ECO:0000313" key="2">
    <source>
        <dbReference type="EMBL" id="AEX84833.1"/>
    </source>
</evidence>
<dbReference type="EMBL" id="CP003257">
    <property type="protein sequence ID" value="AEX84833.1"/>
    <property type="molecule type" value="Genomic_DNA"/>
</dbReference>
<dbReference type="STRING" id="443254.Marpi_0389"/>
<feature type="transmembrane region" description="Helical" evidence="1">
    <location>
        <begin position="46"/>
        <end position="63"/>
    </location>
</feature>
<reference evidence="3" key="2">
    <citation type="submission" date="2012-01" db="EMBL/GenBank/DDBJ databases">
        <title>Complete sequence of chromosome of Marinitoga piezophila KA3.</title>
        <authorList>
            <person name="Lucas S."/>
            <person name="Han J."/>
            <person name="Lapidus A."/>
            <person name="Cheng J.-F."/>
            <person name="Goodwin L."/>
            <person name="Pitluck S."/>
            <person name="Peters L."/>
            <person name="Mikhailova N."/>
            <person name="Teshima H."/>
            <person name="Detter J.C."/>
            <person name="Han C."/>
            <person name="Tapia R."/>
            <person name="Land M."/>
            <person name="Hauser L."/>
            <person name="Kyrpides N."/>
            <person name="Ivanova N."/>
            <person name="Pagani I."/>
            <person name="Jebbar M."/>
            <person name="Vannier P."/>
            <person name="Oger P."/>
            <person name="Cario A."/>
            <person name="Bartlett D."/>
            <person name="Noll K.M."/>
            <person name="Woyke T."/>
        </authorList>
    </citation>
    <scope>NUCLEOTIDE SEQUENCE [LARGE SCALE GENOMIC DNA]</scope>
    <source>
        <strain evidence="3">DSM 14283 / JCM 11233 / KA3</strain>
    </source>
</reference>
<protein>
    <recommendedName>
        <fullName evidence="4">DUF340 domain-containing protein</fullName>
    </recommendedName>
</protein>
<dbReference type="InterPro" id="IPR005642">
    <property type="entry name" value="LysO"/>
</dbReference>
<evidence type="ECO:0008006" key="4">
    <source>
        <dbReference type="Google" id="ProtNLM"/>
    </source>
</evidence>
<keyword evidence="3" id="KW-1185">Reference proteome</keyword>
<feature type="transmembrane region" description="Helical" evidence="1">
    <location>
        <begin position="75"/>
        <end position="97"/>
    </location>
</feature>
<dbReference type="Proteomes" id="UP000007161">
    <property type="component" value="Chromosome"/>
</dbReference>
<evidence type="ECO:0000256" key="1">
    <source>
        <dbReference type="SAM" id="Phobius"/>
    </source>
</evidence>
<sequence>MATEIPVANFFIYRGDRMLYLILAAFILGFVLGIKNKFQFLRKWNVVTIVTVLLLFFMGFELGSDKDLIQQLSEIGYLSFIIAVFAILGSALLATIYEKFFFKRNDVK</sequence>
<dbReference type="KEGG" id="mpz:Marpi_0389"/>
<keyword evidence="1" id="KW-0472">Membrane</keyword>
<keyword evidence="1" id="KW-0812">Transmembrane</keyword>
<proteinExistence type="predicted"/>